<name>A0A6N1AZ22_9PROT</name>
<dbReference type="InterPro" id="IPR000182">
    <property type="entry name" value="GNAT_dom"/>
</dbReference>
<dbReference type="Proteomes" id="UP000509702">
    <property type="component" value="Chromosome"/>
</dbReference>
<evidence type="ECO:0000313" key="4">
    <source>
        <dbReference type="EMBL" id="QKS52992.1"/>
    </source>
</evidence>
<dbReference type="KEGG" id="aoz:HUE56_21880"/>
<evidence type="ECO:0000256" key="2">
    <source>
        <dbReference type="ARBA" id="ARBA00023315"/>
    </source>
</evidence>
<evidence type="ECO:0000313" key="5">
    <source>
        <dbReference type="Proteomes" id="UP000509702"/>
    </source>
</evidence>
<dbReference type="EMBL" id="CP054619">
    <property type="protein sequence ID" value="QKS52992.1"/>
    <property type="molecule type" value="Genomic_DNA"/>
</dbReference>
<dbReference type="SUPFAM" id="SSF55729">
    <property type="entry name" value="Acyl-CoA N-acyltransferases (Nat)"/>
    <property type="match status" value="1"/>
</dbReference>
<organism evidence="4 5">
    <name type="scientific">Azospirillum oryzae</name>
    <dbReference type="NCBI Taxonomy" id="286727"/>
    <lineage>
        <taxon>Bacteria</taxon>
        <taxon>Pseudomonadati</taxon>
        <taxon>Pseudomonadota</taxon>
        <taxon>Alphaproteobacteria</taxon>
        <taxon>Rhodospirillales</taxon>
        <taxon>Azospirillaceae</taxon>
        <taxon>Azospirillum</taxon>
    </lineage>
</organism>
<keyword evidence="1 4" id="KW-0808">Transferase</keyword>
<dbReference type="Gene3D" id="3.40.630.30">
    <property type="match status" value="1"/>
</dbReference>
<proteinExistence type="predicted"/>
<dbReference type="PANTHER" id="PTHR43877:SF1">
    <property type="entry name" value="ACETYLTRANSFERASE"/>
    <property type="match status" value="1"/>
</dbReference>
<protein>
    <submittedName>
        <fullName evidence="4">GNAT family N-acetyltransferase</fullName>
    </submittedName>
</protein>
<dbReference type="PANTHER" id="PTHR43877">
    <property type="entry name" value="AMINOALKYLPHOSPHONATE N-ACETYLTRANSFERASE-RELATED-RELATED"/>
    <property type="match status" value="1"/>
</dbReference>
<dbReference type="InterPro" id="IPR050832">
    <property type="entry name" value="Bact_Acetyltransf"/>
</dbReference>
<dbReference type="PROSITE" id="PS51186">
    <property type="entry name" value="GNAT"/>
    <property type="match status" value="1"/>
</dbReference>
<reference evidence="4 5" key="1">
    <citation type="submission" date="2020-06" db="EMBL/GenBank/DDBJ databases">
        <title>Complete genome of Azosprillum oryzae KACC14407.</title>
        <authorList>
            <person name="Kim M."/>
            <person name="Park Y.-J."/>
            <person name="Shin J.-H."/>
        </authorList>
    </citation>
    <scope>NUCLEOTIDE SEQUENCE [LARGE SCALE GENOMIC DNA]</scope>
    <source>
        <strain evidence="4 5">KACC 14407</strain>
    </source>
</reference>
<evidence type="ECO:0000259" key="3">
    <source>
        <dbReference type="PROSITE" id="PS51186"/>
    </source>
</evidence>
<sequence length="161" mass="17325">MAAGEGVRIAIRSARSTDSERCAEIFLHGRRQAFSWQPADRFGLDDYYDCVREDSVLVAEVDGAGAGTVVGTVVGFVSLDPKAGVIHNLFIDPEWHKRGIGSALLREALALLRGGPHPVELACAARNAAARAFYEHNGWTPVAPPSDQPDALVLYRLSRAG</sequence>
<dbReference type="RefSeq" id="WP_149196773.1">
    <property type="nucleotide sequence ID" value="NZ_BSOV01000050.1"/>
</dbReference>
<dbReference type="OrthoDB" id="9789605at2"/>
<accession>A0A6N1AZ22</accession>
<dbReference type="InterPro" id="IPR016181">
    <property type="entry name" value="Acyl_CoA_acyltransferase"/>
</dbReference>
<dbReference type="AlphaFoldDB" id="A0A6N1AZ22"/>
<keyword evidence="5" id="KW-1185">Reference proteome</keyword>
<gene>
    <name evidence="4" type="ORF">HUE56_21880</name>
</gene>
<dbReference type="Pfam" id="PF00583">
    <property type="entry name" value="Acetyltransf_1"/>
    <property type="match status" value="1"/>
</dbReference>
<keyword evidence="2" id="KW-0012">Acyltransferase</keyword>
<dbReference type="GO" id="GO:0016747">
    <property type="term" value="F:acyltransferase activity, transferring groups other than amino-acyl groups"/>
    <property type="evidence" value="ECO:0007669"/>
    <property type="project" value="InterPro"/>
</dbReference>
<evidence type="ECO:0000256" key="1">
    <source>
        <dbReference type="ARBA" id="ARBA00022679"/>
    </source>
</evidence>
<feature type="domain" description="N-acetyltransferase" evidence="3">
    <location>
        <begin position="9"/>
        <end position="159"/>
    </location>
</feature>